<evidence type="ECO:0000313" key="2">
    <source>
        <dbReference type="EMBL" id="PWU48853.1"/>
    </source>
</evidence>
<reference evidence="3" key="1">
    <citation type="submission" date="2018-05" db="EMBL/GenBank/DDBJ databases">
        <title>Micromonospora globispora sp. nov. and Micromonospora rugosa sp. nov., isolated from marine sediment.</title>
        <authorList>
            <person name="Carro L."/>
            <person name="Aysel V."/>
            <person name="Cetin D."/>
            <person name="Igual J.M."/>
            <person name="Klenk H.-P."/>
            <person name="Trujillo M.E."/>
            <person name="Sahin N."/>
        </authorList>
    </citation>
    <scope>NUCLEOTIDE SEQUENCE [LARGE SCALE GENOMIC DNA]</scope>
    <source>
        <strain evidence="3">S2904</strain>
    </source>
</reference>
<dbReference type="AlphaFoldDB" id="A0A317K6F7"/>
<dbReference type="EMBL" id="QGSV01000151">
    <property type="protein sequence ID" value="PWU48853.1"/>
    <property type="molecule type" value="Genomic_DNA"/>
</dbReference>
<dbReference type="OrthoDB" id="3394784at2"/>
<protein>
    <submittedName>
        <fullName evidence="2">Cell division protein DivIVA</fullName>
    </submittedName>
</protein>
<keyword evidence="2" id="KW-0132">Cell division</keyword>
<evidence type="ECO:0000256" key="1">
    <source>
        <dbReference type="SAM" id="MobiDB-lite"/>
    </source>
</evidence>
<keyword evidence="2" id="KW-0131">Cell cycle</keyword>
<dbReference type="NCBIfam" id="TIGR03544">
    <property type="entry name" value="DivI1A_domain"/>
    <property type="match status" value="1"/>
</dbReference>
<dbReference type="Proteomes" id="UP000245683">
    <property type="component" value="Unassembled WGS sequence"/>
</dbReference>
<proteinExistence type="predicted"/>
<comment type="caution">
    <text evidence="2">The sequence shown here is derived from an EMBL/GenBank/DDBJ whole genome shotgun (WGS) entry which is preliminary data.</text>
</comment>
<organism evidence="2 3">
    <name type="scientific">Micromonospora globispora</name>
    <dbReference type="NCBI Taxonomy" id="1450148"/>
    <lineage>
        <taxon>Bacteria</taxon>
        <taxon>Bacillati</taxon>
        <taxon>Actinomycetota</taxon>
        <taxon>Actinomycetes</taxon>
        <taxon>Micromonosporales</taxon>
        <taxon>Micromonosporaceae</taxon>
        <taxon>Micromonospora</taxon>
    </lineage>
</organism>
<feature type="region of interest" description="Disordered" evidence="1">
    <location>
        <begin position="1"/>
        <end position="36"/>
    </location>
</feature>
<keyword evidence="3" id="KW-1185">Reference proteome</keyword>
<dbReference type="InterPro" id="IPR019933">
    <property type="entry name" value="DivIVA_domain"/>
</dbReference>
<accession>A0A317K6F7</accession>
<sequence length="116" mass="12949">MVTTGGWARPFQEQEGQAVERPRRTTGQGSGATAYRSSAYPSLLPWQVRERRFKPAGLGRRGLEPADVYAFLDRVAGDLAAVYVALAESRRETARIKDALRRWQSEQARATNGGRR</sequence>
<gene>
    <name evidence="2" type="ORF">DLJ46_10930</name>
</gene>
<dbReference type="GO" id="GO:0051301">
    <property type="term" value="P:cell division"/>
    <property type="evidence" value="ECO:0007669"/>
    <property type="project" value="UniProtKB-KW"/>
</dbReference>
<evidence type="ECO:0000313" key="3">
    <source>
        <dbReference type="Proteomes" id="UP000245683"/>
    </source>
</evidence>
<dbReference type="RefSeq" id="WP_109944603.1">
    <property type="nucleotide sequence ID" value="NZ_QGSU01000788.1"/>
</dbReference>
<name>A0A317K6F7_9ACTN</name>
<dbReference type="Gene3D" id="6.10.250.660">
    <property type="match status" value="1"/>
</dbReference>